<reference evidence="3" key="3">
    <citation type="submission" date="2011-05" db="EMBL/GenBank/DDBJ databases">
        <title>Complete sequence of Methylomonas methanica MC09.</title>
        <authorList>
            <consortium name="US DOE Joint Genome Institute"/>
            <person name="Lucas S."/>
            <person name="Han J."/>
            <person name="Lapidus A."/>
            <person name="Cheng J.-F."/>
            <person name="Goodwin L."/>
            <person name="Pitluck S."/>
            <person name="Peters L."/>
            <person name="Mikhailova N."/>
            <person name="Teshima H."/>
            <person name="Han C."/>
            <person name="Tapia R."/>
            <person name="Land M."/>
            <person name="Hauser L."/>
            <person name="Kyrpides N."/>
            <person name="Ivanova N."/>
            <person name="Pagani I."/>
            <person name="Stein L."/>
            <person name="Woyke T."/>
        </authorList>
    </citation>
    <scope>NUCLEOTIDE SEQUENCE [LARGE SCALE GENOMIC DNA]</scope>
    <source>
        <strain evidence="3">MC09</strain>
    </source>
</reference>
<dbReference type="InterPro" id="IPR029063">
    <property type="entry name" value="SAM-dependent_MTases_sf"/>
</dbReference>
<name>F9ZVK8_METMM</name>
<accession>F9ZVK8</accession>
<dbReference type="SUPFAM" id="SSF53335">
    <property type="entry name" value="S-adenosyl-L-methionine-dependent methyltransferases"/>
    <property type="match status" value="1"/>
</dbReference>
<dbReference type="CDD" id="cd02440">
    <property type="entry name" value="AdoMet_MTases"/>
    <property type="match status" value="1"/>
</dbReference>
<dbReference type="KEGG" id="mmt:Metme_3629"/>
<dbReference type="HOGENOM" id="CLU_1101843_0_0_6"/>
<dbReference type="GO" id="GO:0008168">
    <property type="term" value="F:methyltransferase activity"/>
    <property type="evidence" value="ECO:0007669"/>
    <property type="project" value="UniProtKB-KW"/>
</dbReference>
<keyword evidence="2" id="KW-0808">Transferase</keyword>
<keyword evidence="3" id="KW-1185">Reference proteome</keyword>
<reference key="2">
    <citation type="submission" date="2011-05" db="EMBL/GenBank/DDBJ databases">
        <title>Complete genome sequence of the aerobic marine methanotroph Methylomonas methanica MC09.</title>
        <authorList>
            <person name="Boden R."/>
            <person name="Cunliffe M."/>
            <person name="Scanlan J."/>
            <person name="Moussard H."/>
            <person name="Kits K.D."/>
            <person name="Klotz M."/>
            <person name="Jetten M."/>
            <person name="Vuilleumier S."/>
            <person name="Han J."/>
            <person name="Peters L."/>
            <person name="Mikhailova N."/>
            <person name="Teshima H."/>
            <person name="Tapia R."/>
            <person name="Kyrpides N."/>
            <person name="Ivanova N."/>
            <person name="Pagani I."/>
            <person name="Cheng J.-F."/>
            <person name="Goodwin L."/>
            <person name="Han C."/>
            <person name="Hauser L."/>
            <person name="Land M."/>
            <person name="Lapidus A."/>
            <person name="Lucas S."/>
            <person name="Pitluck S."/>
            <person name="Woyke T."/>
            <person name="Stein L.Y."/>
            <person name="Murrell C."/>
        </authorList>
    </citation>
    <scope>NUCLEOTIDE SEQUENCE</scope>
    <source>
        <strain>MC09</strain>
    </source>
</reference>
<dbReference type="PANTHER" id="PTHR43464">
    <property type="entry name" value="METHYLTRANSFERASE"/>
    <property type="match status" value="1"/>
</dbReference>
<gene>
    <name evidence="2" type="ordered locus">Metme_3629</name>
</gene>
<evidence type="ECO:0000259" key="1">
    <source>
        <dbReference type="Pfam" id="PF13847"/>
    </source>
</evidence>
<keyword evidence="2" id="KW-0489">Methyltransferase</keyword>
<dbReference type="EMBL" id="CP002738">
    <property type="protein sequence ID" value="AEG01990.1"/>
    <property type="molecule type" value="Genomic_DNA"/>
</dbReference>
<reference evidence="2 3" key="1">
    <citation type="journal article" date="2011" name="J. Bacteriol.">
        <title>Complete Genome Sequence of the Aerobic Marine Methanotroph Methylomonas methanica MC09.</title>
        <authorList>
            <person name="Boden R."/>
            <person name="Cunliffe M."/>
            <person name="Scanlan J."/>
            <person name="Moussard H."/>
            <person name="Kits K.D."/>
            <person name="Klotz M.G."/>
            <person name="Jetten M.S."/>
            <person name="Vuilleumier S."/>
            <person name="Han J."/>
            <person name="Peters L."/>
            <person name="Mikhailova N."/>
            <person name="Teshima H."/>
            <person name="Tapia R."/>
            <person name="Kyrpides N."/>
            <person name="Ivanova N."/>
            <person name="Pagani I."/>
            <person name="Cheng J.F."/>
            <person name="Goodwin L."/>
            <person name="Han C."/>
            <person name="Hauser L."/>
            <person name="Land M.L."/>
            <person name="Lapidus A."/>
            <person name="Lucas S."/>
            <person name="Pitluck S."/>
            <person name="Woyke T."/>
            <person name="Stein L."/>
            <person name="Murrell J.C."/>
        </authorList>
    </citation>
    <scope>NUCLEOTIDE SEQUENCE [LARGE SCALE GENOMIC DNA]</scope>
    <source>
        <strain evidence="2 3">MC09</strain>
    </source>
</reference>
<proteinExistence type="predicted"/>
<evidence type="ECO:0000313" key="2">
    <source>
        <dbReference type="EMBL" id="AEG01990.1"/>
    </source>
</evidence>
<dbReference type="STRING" id="857087.Metme_3629"/>
<dbReference type="InterPro" id="IPR025714">
    <property type="entry name" value="Methyltranfer_dom"/>
</dbReference>
<dbReference type="AlphaFoldDB" id="F9ZVK8"/>
<dbReference type="GO" id="GO:0032259">
    <property type="term" value="P:methylation"/>
    <property type="evidence" value="ECO:0007669"/>
    <property type="project" value="UniProtKB-KW"/>
</dbReference>
<organism evidence="2 3">
    <name type="scientific">Methylomonas methanica (strain DSM 25384 / MC09)</name>
    <dbReference type="NCBI Taxonomy" id="857087"/>
    <lineage>
        <taxon>Bacteria</taxon>
        <taxon>Pseudomonadati</taxon>
        <taxon>Pseudomonadota</taxon>
        <taxon>Gammaproteobacteria</taxon>
        <taxon>Methylococcales</taxon>
        <taxon>Methylococcaceae</taxon>
        <taxon>Methylomonas</taxon>
    </lineage>
</organism>
<sequence>MPHLIIALRSLKTALRKVPGVARLARLCRILGDPAYRSEWRLARARPEHLFQPYGCTVFDRHSRVFAFIREQLSDGTARRILSYGCSTGEEVFSLRDYFPQAEIVGIDINPRSIDVCRKKLRRSGDGRIRFARAATPWDQVADSYDAVLCLSVLRHGDLTANRAERCDHLIRFTDFEHIVNGLCHCLKPGGLLVILGSNFRFSDAATAKVFDVVYRIDQALQRADTPLFGRDNCKLENGLYNDAVFRKKARL</sequence>
<protein>
    <submittedName>
        <fullName evidence="2">Methyltransferase type 12</fullName>
    </submittedName>
</protein>
<dbReference type="eggNOG" id="COG2890">
    <property type="taxonomic scope" value="Bacteria"/>
</dbReference>
<dbReference type="Proteomes" id="UP000008888">
    <property type="component" value="Chromosome"/>
</dbReference>
<feature type="domain" description="Methyltransferase" evidence="1">
    <location>
        <begin position="80"/>
        <end position="199"/>
    </location>
</feature>
<dbReference type="Gene3D" id="3.40.50.150">
    <property type="entry name" value="Vaccinia Virus protein VP39"/>
    <property type="match status" value="1"/>
</dbReference>
<evidence type="ECO:0000313" key="3">
    <source>
        <dbReference type="Proteomes" id="UP000008888"/>
    </source>
</evidence>
<dbReference type="Pfam" id="PF13847">
    <property type="entry name" value="Methyltransf_31"/>
    <property type="match status" value="1"/>
</dbReference>